<feature type="region of interest" description="Disordered" evidence="1">
    <location>
        <begin position="1"/>
        <end position="46"/>
    </location>
</feature>
<dbReference type="STRING" id="190650.CC_3348"/>
<dbReference type="Proteomes" id="UP000001816">
    <property type="component" value="Chromosome"/>
</dbReference>
<protein>
    <submittedName>
        <fullName evidence="2">Uncharacterized protein</fullName>
    </submittedName>
</protein>
<feature type="compositionally biased region" description="Low complexity" evidence="1">
    <location>
        <begin position="36"/>
        <end position="46"/>
    </location>
</feature>
<dbReference type="BioCyc" id="CAULO:CC3348-MONOMER"/>
<reference evidence="2 3" key="1">
    <citation type="journal article" date="2001" name="Proc. Natl. Acad. Sci. U.S.A.">
        <title>Complete genome sequence of Caulobacter crescentus.</title>
        <authorList>
            <person name="Nierman W.C."/>
            <person name="Feldblyum T.V."/>
            <person name="Laub M.T."/>
            <person name="Paulsen I.T."/>
            <person name="Nelson K.E."/>
            <person name="Eisen J.A."/>
            <person name="Heidelberg J.F."/>
            <person name="Alley M.R."/>
            <person name="Ohta N."/>
            <person name="Maddock J.R."/>
            <person name="Potocka I."/>
            <person name="Nelson W.C."/>
            <person name="Newton A."/>
            <person name="Stephens C."/>
            <person name="Phadke N.D."/>
            <person name="Ely B."/>
            <person name="DeBoy R.T."/>
            <person name="Dodson R.J."/>
            <person name="Durkin A.S."/>
            <person name="Gwinn M.L."/>
            <person name="Haft D.H."/>
            <person name="Kolonay J.F."/>
            <person name="Smit J."/>
            <person name="Craven M.B."/>
            <person name="Khouri H."/>
            <person name="Shetty J."/>
            <person name="Berry K."/>
            <person name="Utterback T."/>
            <person name="Tran K."/>
            <person name="Wolf A."/>
            <person name="Vamathevan J."/>
            <person name="Ermolaeva M."/>
            <person name="White O."/>
            <person name="Salzberg S.L."/>
            <person name="Venter J.C."/>
            <person name="Shapiro L."/>
            <person name="Fraser C.M."/>
        </authorList>
    </citation>
    <scope>NUCLEOTIDE SEQUENCE [LARGE SCALE GENOMIC DNA]</scope>
    <source>
        <strain evidence="3">ATCC 19089 / CB15</strain>
    </source>
</reference>
<gene>
    <name evidence="2" type="ordered locus">CC_3348</name>
</gene>
<organism evidence="2 3">
    <name type="scientific">Caulobacter vibrioides (strain ATCC 19089 / CIP 103742 / CB 15)</name>
    <name type="common">Caulobacter crescentus</name>
    <dbReference type="NCBI Taxonomy" id="190650"/>
    <lineage>
        <taxon>Bacteria</taxon>
        <taxon>Pseudomonadati</taxon>
        <taxon>Pseudomonadota</taxon>
        <taxon>Alphaproteobacteria</taxon>
        <taxon>Caulobacterales</taxon>
        <taxon>Caulobacteraceae</taxon>
        <taxon>Caulobacter</taxon>
    </lineage>
</organism>
<evidence type="ECO:0000313" key="3">
    <source>
        <dbReference type="Proteomes" id="UP000001816"/>
    </source>
</evidence>
<sequence length="190" mass="20401">MSISASRRGAGWTITSSVRTSPSRWTNTRRKHSHGRAGSAGSAARSAAMRLKSSASLCSGVRSSASRSAQLITKRFWFQRGFQTRRCNISGRDTRAGLGRNTRQVPLVSPGEASRAYSTRGAGAITSKKFHDGTRAGARSFSGARSGSVRRGIRGPFSAKLSRNADAIQSWQSVHGQYIRRSSQISIAGL</sequence>
<accession>Q9A358</accession>
<dbReference type="EnsemblBacteria" id="AAK25310">
    <property type="protein sequence ID" value="AAK25310"/>
    <property type="gene ID" value="CC_3348"/>
</dbReference>
<name>Q9A358_CAUVC</name>
<dbReference type="AlphaFoldDB" id="Q9A358"/>
<keyword evidence="3" id="KW-1185">Reference proteome</keyword>
<evidence type="ECO:0000313" key="2">
    <source>
        <dbReference type="EMBL" id="AAK25310.1"/>
    </source>
</evidence>
<dbReference type="HOGENOM" id="CLU_1425659_0_0_5"/>
<proteinExistence type="predicted"/>
<evidence type="ECO:0000256" key="1">
    <source>
        <dbReference type="SAM" id="MobiDB-lite"/>
    </source>
</evidence>
<feature type="compositionally biased region" description="Polar residues" evidence="1">
    <location>
        <begin position="13"/>
        <end position="26"/>
    </location>
</feature>
<dbReference type="PIR" id="B87664">
    <property type="entry name" value="B87664"/>
</dbReference>
<dbReference type="EMBL" id="AE005673">
    <property type="protein sequence ID" value="AAK25310.1"/>
    <property type="molecule type" value="Genomic_DNA"/>
</dbReference>
<dbReference type="KEGG" id="ccr:CC_3348"/>